<evidence type="ECO:0000256" key="1">
    <source>
        <dbReference type="SAM" id="MobiDB-lite"/>
    </source>
</evidence>
<gene>
    <name evidence="2" type="ORF">SAMN05444716_104647</name>
</gene>
<reference evidence="3" key="1">
    <citation type="submission" date="2016-10" db="EMBL/GenBank/DDBJ databases">
        <authorList>
            <person name="Varghese N."/>
            <person name="Submissions S."/>
        </authorList>
    </citation>
    <scope>NUCLEOTIDE SEQUENCE [LARGE SCALE GENOMIC DNA]</scope>
    <source>
        <strain evidence="3">CGMCC 4.7047</strain>
    </source>
</reference>
<dbReference type="AlphaFoldDB" id="A0A1I6TGV1"/>
<sequence>MQTFLPFPDFAATARTLDTRRLGKQRVEALQVLRGLVVPGYGWRRHPAVRMWTGYEEALTRYGLDICHEWCAVGHADTCRSLLRRELRTGTGIDGPRSQPELAAAGELPPWLGDPAFHRSHQSALLRKNPEHYSQTFPGVRDDLPYVWPASDRTRSAPSQG</sequence>
<evidence type="ECO:0000313" key="2">
    <source>
        <dbReference type="EMBL" id="SFS88415.1"/>
    </source>
</evidence>
<protein>
    <submittedName>
        <fullName evidence="2">Uncharacterized protein</fullName>
    </submittedName>
</protein>
<proteinExistence type="predicted"/>
<dbReference type="STRING" id="1176198.SAMN05444716_104647"/>
<dbReference type="EMBL" id="FPAB01000004">
    <property type="protein sequence ID" value="SFS88415.1"/>
    <property type="molecule type" value="Genomic_DNA"/>
</dbReference>
<organism evidence="2 3">
    <name type="scientific">Streptomyces harbinensis</name>
    <dbReference type="NCBI Taxonomy" id="1176198"/>
    <lineage>
        <taxon>Bacteria</taxon>
        <taxon>Bacillati</taxon>
        <taxon>Actinomycetota</taxon>
        <taxon>Actinomycetes</taxon>
        <taxon>Kitasatosporales</taxon>
        <taxon>Streptomycetaceae</taxon>
        <taxon>Streptomyces</taxon>
    </lineage>
</organism>
<evidence type="ECO:0000313" key="3">
    <source>
        <dbReference type="Proteomes" id="UP000198873"/>
    </source>
</evidence>
<dbReference type="RefSeq" id="WP_019436265.1">
    <property type="nucleotide sequence ID" value="NZ_CP054938.1"/>
</dbReference>
<keyword evidence="3" id="KW-1185">Reference proteome</keyword>
<feature type="region of interest" description="Disordered" evidence="1">
    <location>
        <begin position="136"/>
        <end position="161"/>
    </location>
</feature>
<dbReference type="InterPro" id="IPR004260">
    <property type="entry name" value="Pyr-dimer_DNA_glycosylase"/>
</dbReference>
<accession>A0A1I6TGV1</accession>
<dbReference type="NCBIfam" id="NF038085">
    <property type="entry name" value="MSMEG_6728_fam"/>
    <property type="match status" value="1"/>
</dbReference>
<name>A0A1I6TGV1_9ACTN</name>
<dbReference type="Proteomes" id="UP000198873">
    <property type="component" value="Unassembled WGS sequence"/>
</dbReference>
<dbReference type="Pfam" id="PF03013">
    <property type="entry name" value="Pyr_excise"/>
    <property type="match status" value="1"/>
</dbReference>